<dbReference type="GO" id="GO:0051999">
    <property type="term" value="P:mannosyl-inositol phosphorylceramide biosynthetic process"/>
    <property type="evidence" value="ECO:0007669"/>
    <property type="project" value="TreeGrafter"/>
</dbReference>
<reference evidence="3" key="1">
    <citation type="journal article" date="2020" name="Nature">
        <title>Giant virus diversity and host interactions through global metagenomics.</title>
        <authorList>
            <person name="Schulz F."/>
            <person name="Roux S."/>
            <person name="Paez-Espino D."/>
            <person name="Jungbluth S."/>
            <person name="Walsh D.A."/>
            <person name="Denef V.J."/>
            <person name="McMahon K.D."/>
            <person name="Konstantinidis K.T."/>
            <person name="Eloe-Fadrosh E.A."/>
            <person name="Kyrpides N.C."/>
            <person name="Woyke T."/>
        </authorList>
    </citation>
    <scope>NUCLEOTIDE SEQUENCE</scope>
    <source>
        <strain evidence="3">GVMAG-M-3300023179-132</strain>
    </source>
</reference>
<dbReference type="EMBL" id="MN739735">
    <property type="protein sequence ID" value="QHT23773.1"/>
    <property type="molecule type" value="Genomic_DNA"/>
</dbReference>
<dbReference type="InterPro" id="IPR051706">
    <property type="entry name" value="Glycosyltransferase_domain"/>
</dbReference>
<accession>A0A6C0E5P3</accession>
<dbReference type="Gene3D" id="3.90.550.10">
    <property type="entry name" value="Spore Coat Polysaccharide Biosynthesis Protein SpsA, Chain A"/>
    <property type="match status" value="1"/>
</dbReference>
<dbReference type="GO" id="GO:0000030">
    <property type="term" value="F:mannosyltransferase activity"/>
    <property type="evidence" value="ECO:0007669"/>
    <property type="project" value="TreeGrafter"/>
</dbReference>
<dbReference type="InterPro" id="IPR029044">
    <property type="entry name" value="Nucleotide-diphossugar_trans"/>
</dbReference>
<dbReference type="InterPro" id="IPR007577">
    <property type="entry name" value="GlycoTrfase_DXD_sugar-bd_CS"/>
</dbReference>
<sequence>MSAIVGKESIPRIIHQIWIGPKPAPTKFMETWKAKNPDFEYIRWSEKELKKRAFVSSCQNRIDEMEELCGKADIIRWELLYKYGGYFFDADSICIEPIDEVLTKTKCFAGWEQEEVRKGLIAVGTMAFPPKHPLVKAAIEWIQTNCVSVEKTGYRAWITTGPCLLTNLYNTGKYNDLTIFPSHYFLPIHCTGVKYEGHSKIYQYQAWGSTKESYEILNETTLPEEYTEPATWVSVLIPSYNTKHVFVVECLESIKRQKGHFGIEIVWINDGSDKLSTMLLKRELERFQKTTRFIKIVYEENDGNKGLGISLNKGVLLCSNDIICRMDADDIMSDDRLQTQINFMKNNKECVLCGSQIRMFRSINNTKQVAGITSHEYVIDVNKYKTTRQHWIMNHPTFCFRKKEIIDVGNYDNSIHSMCEDFNLILRVLKKYKRIYNLQQVLLDYRLHEDQLTYNGGKLGSVYWTEIRNKMIDEIL</sequence>
<dbReference type="GO" id="GO:0016020">
    <property type="term" value="C:membrane"/>
    <property type="evidence" value="ECO:0007669"/>
    <property type="project" value="GOC"/>
</dbReference>
<keyword evidence="1" id="KW-0808">Transferase</keyword>
<evidence type="ECO:0000313" key="3">
    <source>
        <dbReference type="EMBL" id="QHT23773.1"/>
    </source>
</evidence>
<dbReference type="SUPFAM" id="SSF53448">
    <property type="entry name" value="Nucleotide-diphospho-sugar transferases"/>
    <property type="match status" value="2"/>
</dbReference>
<dbReference type="Pfam" id="PF04488">
    <property type="entry name" value="Gly_transf_sug"/>
    <property type="match status" value="1"/>
</dbReference>
<organism evidence="3">
    <name type="scientific">viral metagenome</name>
    <dbReference type="NCBI Taxonomy" id="1070528"/>
    <lineage>
        <taxon>unclassified sequences</taxon>
        <taxon>metagenomes</taxon>
        <taxon>organismal metagenomes</taxon>
    </lineage>
</organism>
<dbReference type="Gene3D" id="3.90.550.20">
    <property type="match status" value="1"/>
</dbReference>
<evidence type="ECO:0000256" key="1">
    <source>
        <dbReference type="ARBA" id="ARBA00022679"/>
    </source>
</evidence>
<dbReference type="Pfam" id="PF00535">
    <property type="entry name" value="Glycos_transf_2"/>
    <property type="match status" value="1"/>
</dbReference>
<protein>
    <recommendedName>
        <fullName evidence="2">Glycosyltransferase 2-like domain-containing protein</fullName>
    </recommendedName>
</protein>
<dbReference type="PANTHER" id="PTHR32385">
    <property type="entry name" value="MANNOSYL PHOSPHORYLINOSITOL CERAMIDE SYNTHASE"/>
    <property type="match status" value="1"/>
</dbReference>
<dbReference type="InterPro" id="IPR001173">
    <property type="entry name" value="Glyco_trans_2-like"/>
</dbReference>
<proteinExistence type="predicted"/>
<name>A0A6C0E5P3_9ZZZZ</name>
<feature type="domain" description="Glycosyltransferase 2-like" evidence="2">
    <location>
        <begin position="234"/>
        <end position="406"/>
    </location>
</feature>
<evidence type="ECO:0000259" key="2">
    <source>
        <dbReference type="Pfam" id="PF00535"/>
    </source>
</evidence>
<dbReference type="PANTHER" id="PTHR32385:SF15">
    <property type="entry name" value="INOSITOL PHOSPHOCERAMIDE MANNOSYLTRANSFERASE 1"/>
    <property type="match status" value="1"/>
</dbReference>
<dbReference type="AlphaFoldDB" id="A0A6C0E5P3"/>